<dbReference type="Proteomes" id="UP000217076">
    <property type="component" value="Unassembled WGS sequence"/>
</dbReference>
<evidence type="ECO:0000313" key="7">
    <source>
        <dbReference type="EMBL" id="SDH69114.1"/>
    </source>
</evidence>
<dbReference type="AlphaFoldDB" id="A0A1G8EGR9"/>
<dbReference type="PANTHER" id="PTHR43182:SF1">
    <property type="entry name" value="COBALT-PRECORRIN-7 C(5)-METHYLTRANSFERASE"/>
    <property type="match status" value="1"/>
</dbReference>
<dbReference type="InterPro" id="IPR014776">
    <property type="entry name" value="4pyrrole_Mease_sub2"/>
</dbReference>
<evidence type="ECO:0000256" key="1">
    <source>
        <dbReference type="ARBA" id="ARBA00004953"/>
    </source>
</evidence>
<name>A0A1G8EGR9_9PROT</name>
<dbReference type="Gene3D" id="3.40.50.150">
    <property type="entry name" value="Vaccinia Virus protein VP39"/>
    <property type="match status" value="1"/>
</dbReference>
<dbReference type="STRING" id="83401.SAMN05421742_11036"/>
<evidence type="ECO:0000259" key="6">
    <source>
        <dbReference type="Pfam" id="PF00590"/>
    </source>
</evidence>
<proteinExistence type="predicted"/>
<keyword evidence="3 7" id="KW-0489">Methyltransferase</keyword>
<dbReference type="RefSeq" id="WP_092620980.1">
    <property type="nucleotide sequence ID" value="NZ_FNCV01000010.1"/>
</dbReference>
<dbReference type="InterPro" id="IPR014008">
    <property type="entry name" value="Cbl_synth_MTase_CbiT"/>
</dbReference>
<keyword evidence="5" id="KW-0949">S-adenosyl-L-methionine</keyword>
<dbReference type="CDD" id="cd11644">
    <property type="entry name" value="Precorrin-6Y-MT"/>
    <property type="match status" value="1"/>
</dbReference>
<keyword evidence="2" id="KW-0169">Cobalamin biosynthesis</keyword>
<dbReference type="InterPro" id="IPR012818">
    <property type="entry name" value="CbiE"/>
</dbReference>
<dbReference type="PANTHER" id="PTHR43182">
    <property type="entry name" value="COBALT-PRECORRIN-6B C(15)-METHYLTRANSFERASE (DECARBOXYLATING)"/>
    <property type="match status" value="1"/>
</dbReference>
<dbReference type="OrthoDB" id="9787825at2"/>
<sequence length="439" mass="45398">MTDPSTPNAAAPTPWLAVVGIGEDGLPGLSDAARAAVTGAHVVIGGRRHLDLLPADAAQRRLSWPSPFHKAREMILAERPAEPPAAGAPAPVCVLASGDPMHYGIGATLTRWLPLAEMRVFSAPSSFSLAAARLGWALQDVVCFSVHGRAVEGLAVHLHPGARLLVLSDSAETPPRLAAHLAAQGLGASRMTVLEHLGGAEERLLAGRAESWDQPRGADLNVLAIEVAAAGAVPPGSCLAGLPDDAFRHDGQLTKRDMRAMTLGRLAPRPGELLWDVGAGAGSIAIEWMRADPRCRAIAIEAAPERATTINHNKAALGVPGLKVVGGRAPAALNGLEPPDAVFIGGGLTTEGVFEACWQALKPGGRLVANAVTLESEAAVAALNSRFGRHLKADLVRLSVAHGGPLGGFTAWRPAMPVTLFVLTKPRDGGPGGHQDALP</sequence>
<dbReference type="UniPathway" id="UPA00148"/>
<protein>
    <submittedName>
        <fullName evidence="7">Precorrin-6Y C5,15-methyltransferase (Decarboxylating)</fullName>
    </submittedName>
</protein>
<comment type="pathway">
    <text evidence="1">Cofactor biosynthesis; adenosylcobalamin biosynthesis.</text>
</comment>
<evidence type="ECO:0000256" key="2">
    <source>
        <dbReference type="ARBA" id="ARBA00022573"/>
    </source>
</evidence>
<gene>
    <name evidence="7" type="ORF">SAMN05421742_11036</name>
</gene>
<evidence type="ECO:0000256" key="4">
    <source>
        <dbReference type="ARBA" id="ARBA00022679"/>
    </source>
</evidence>
<accession>A0A1G8EGR9</accession>
<dbReference type="InterPro" id="IPR000878">
    <property type="entry name" value="4pyrrol_Mease"/>
</dbReference>
<dbReference type="SUPFAM" id="SSF53790">
    <property type="entry name" value="Tetrapyrrole methylase"/>
    <property type="match status" value="1"/>
</dbReference>
<dbReference type="NCBIfam" id="TIGR02467">
    <property type="entry name" value="CbiE"/>
    <property type="match status" value="1"/>
</dbReference>
<dbReference type="GO" id="GO:0032259">
    <property type="term" value="P:methylation"/>
    <property type="evidence" value="ECO:0007669"/>
    <property type="project" value="UniProtKB-KW"/>
</dbReference>
<dbReference type="PIRSF" id="PIRSF036428">
    <property type="entry name" value="CobL"/>
    <property type="match status" value="1"/>
</dbReference>
<dbReference type="GO" id="GO:0008276">
    <property type="term" value="F:protein methyltransferase activity"/>
    <property type="evidence" value="ECO:0007669"/>
    <property type="project" value="InterPro"/>
</dbReference>
<dbReference type="Gene3D" id="3.30.950.10">
    <property type="entry name" value="Methyltransferase, Cobalt-precorrin-4 Transmethylase, Domain 2"/>
    <property type="match status" value="1"/>
</dbReference>
<dbReference type="InterPro" id="IPR050714">
    <property type="entry name" value="Cobalamin_biosynth_MTase"/>
</dbReference>
<reference evidence="8" key="1">
    <citation type="submission" date="2016-10" db="EMBL/GenBank/DDBJ databases">
        <authorList>
            <person name="Varghese N."/>
            <person name="Submissions S."/>
        </authorList>
    </citation>
    <scope>NUCLEOTIDE SEQUENCE [LARGE SCALE GENOMIC DNA]</scope>
    <source>
        <strain evidence="8">930I</strain>
    </source>
</reference>
<dbReference type="EMBL" id="FNCV01000010">
    <property type="protein sequence ID" value="SDH69114.1"/>
    <property type="molecule type" value="Genomic_DNA"/>
</dbReference>
<dbReference type="SUPFAM" id="SSF53335">
    <property type="entry name" value="S-adenosyl-L-methionine-dependent methyltransferases"/>
    <property type="match status" value="1"/>
</dbReference>
<dbReference type="InterPro" id="IPR035996">
    <property type="entry name" value="4pyrrol_Methylase_sf"/>
</dbReference>
<dbReference type="InterPro" id="IPR014777">
    <property type="entry name" value="4pyrrole_Mease_sub1"/>
</dbReference>
<feature type="domain" description="Tetrapyrrole methylase" evidence="6">
    <location>
        <begin position="16"/>
        <end position="210"/>
    </location>
</feature>
<keyword evidence="4 7" id="KW-0808">Transferase</keyword>
<evidence type="ECO:0000256" key="3">
    <source>
        <dbReference type="ARBA" id="ARBA00022603"/>
    </source>
</evidence>
<dbReference type="GO" id="GO:0009236">
    <property type="term" value="P:cobalamin biosynthetic process"/>
    <property type="evidence" value="ECO:0007669"/>
    <property type="project" value="UniProtKB-UniPathway"/>
</dbReference>
<organism evidence="7 8">
    <name type="scientific">Roseospirillum parvum</name>
    <dbReference type="NCBI Taxonomy" id="83401"/>
    <lineage>
        <taxon>Bacteria</taxon>
        <taxon>Pseudomonadati</taxon>
        <taxon>Pseudomonadota</taxon>
        <taxon>Alphaproteobacteria</taxon>
        <taxon>Rhodospirillales</taxon>
        <taxon>Rhodospirillaceae</taxon>
        <taxon>Roseospirillum</taxon>
    </lineage>
</organism>
<dbReference type="CDD" id="cd02440">
    <property type="entry name" value="AdoMet_MTases"/>
    <property type="match status" value="1"/>
</dbReference>
<evidence type="ECO:0000256" key="5">
    <source>
        <dbReference type="ARBA" id="ARBA00022691"/>
    </source>
</evidence>
<dbReference type="Pfam" id="PF00590">
    <property type="entry name" value="TP_methylase"/>
    <property type="match status" value="1"/>
</dbReference>
<dbReference type="InterPro" id="IPR029063">
    <property type="entry name" value="SAM-dependent_MTases_sf"/>
</dbReference>
<dbReference type="Gene3D" id="3.40.1010.10">
    <property type="entry name" value="Cobalt-precorrin-4 Transmethylase, Domain 1"/>
    <property type="match status" value="1"/>
</dbReference>
<evidence type="ECO:0000313" key="8">
    <source>
        <dbReference type="Proteomes" id="UP000217076"/>
    </source>
</evidence>
<dbReference type="NCBIfam" id="TIGR02469">
    <property type="entry name" value="CbiT"/>
    <property type="match status" value="1"/>
</dbReference>
<keyword evidence="8" id="KW-1185">Reference proteome</keyword>
<dbReference type="InterPro" id="IPR006365">
    <property type="entry name" value="Cbl_synth_CobL"/>
</dbReference>